<dbReference type="Pfam" id="PF00067">
    <property type="entry name" value="p450"/>
    <property type="match status" value="1"/>
</dbReference>
<evidence type="ECO:0000256" key="2">
    <source>
        <dbReference type="ARBA" id="ARBA00022723"/>
    </source>
</evidence>
<reference evidence="6 7" key="1">
    <citation type="journal article" date="2023" name="Arcadia Sci">
        <title>De novo assembly of a long-read Amblyomma americanum tick genome.</title>
        <authorList>
            <person name="Chou S."/>
            <person name="Poskanzer K.E."/>
            <person name="Rollins M."/>
            <person name="Thuy-Boun P.S."/>
        </authorList>
    </citation>
    <scope>NUCLEOTIDE SEQUENCE [LARGE SCALE GENOMIC DNA]</scope>
    <source>
        <strain evidence="6">F_SG_1</strain>
        <tissue evidence="6">Salivary glands</tissue>
    </source>
</reference>
<evidence type="ECO:0008006" key="8">
    <source>
        <dbReference type="Google" id="ProtNLM"/>
    </source>
</evidence>
<keyword evidence="4" id="KW-0503">Monooxygenase</keyword>
<keyword evidence="5" id="KW-0812">Transmembrane</keyword>
<dbReference type="GO" id="GO:0006082">
    <property type="term" value="P:organic acid metabolic process"/>
    <property type="evidence" value="ECO:0007669"/>
    <property type="project" value="TreeGrafter"/>
</dbReference>
<dbReference type="AlphaFoldDB" id="A0AAQ4DQI1"/>
<evidence type="ECO:0000256" key="1">
    <source>
        <dbReference type="ARBA" id="ARBA00010617"/>
    </source>
</evidence>
<gene>
    <name evidence="6" type="ORF">V5799_032670</name>
</gene>
<dbReference type="SUPFAM" id="SSF48264">
    <property type="entry name" value="Cytochrome P450"/>
    <property type="match status" value="1"/>
</dbReference>
<dbReference type="PANTHER" id="PTHR24300:SF375">
    <property type="entry name" value="CYTOCHROME P450 FAMILY"/>
    <property type="match status" value="1"/>
</dbReference>
<keyword evidence="5" id="KW-0472">Membrane</keyword>
<dbReference type="PANTHER" id="PTHR24300">
    <property type="entry name" value="CYTOCHROME P450 508A4-RELATED"/>
    <property type="match status" value="1"/>
</dbReference>
<dbReference type="GO" id="GO:0020037">
    <property type="term" value="F:heme binding"/>
    <property type="evidence" value="ECO:0007669"/>
    <property type="project" value="InterPro"/>
</dbReference>
<dbReference type="EMBL" id="JARKHS020028076">
    <property type="protein sequence ID" value="KAK8764721.1"/>
    <property type="molecule type" value="Genomic_DNA"/>
</dbReference>
<protein>
    <recommendedName>
        <fullName evidence="8">Cytochrome</fullName>
    </recommendedName>
</protein>
<evidence type="ECO:0000313" key="7">
    <source>
        <dbReference type="Proteomes" id="UP001321473"/>
    </source>
</evidence>
<dbReference type="InterPro" id="IPR050182">
    <property type="entry name" value="Cytochrome_P450_fam2"/>
</dbReference>
<dbReference type="GO" id="GO:0005506">
    <property type="term" value="F:iron ion binding"/>
    <property type="evidence" value="ECO:0007669"/>
    <property type="project" value="InterPro"/>
</dbReference>
<dbReference type="GO" id="GO:0005737">
    <property type="term" value="C:cytoplasm"/>
    <property type="evidence" value="ECO:0007669"/>
    <property type="project" value="TreeGrafter"/>
</dbReference>
<feature type="transmembrane region" description="Helical" evidence="5">
    <location>
        <begin position="24"/>
        <end position="47"/>
    </location>
</feature>
<dbReference type="Proteomes" id="UP001321473">
    <property type="component" value="Unassembled WGS sequence"/>
</dbReference>
<evidence type="ECO:0000256" key="4">
    <source>
        <dbReference type="ARBA" id="ARBA00023033"/>
    </source>
</evidence>
<evidence type="ECO:0000256" key="3">
    <source>
        <dbReference type="ARBA" id="ARBA00023004"/>
    </source>
</evidence>
<proteinExistence type="inferred from homology"/>
<dbReference type="InterPro" id="IPR036396">
    <property type="entry name" value="Cyt_P450_sf"/>
</dbReference>
<keyword evidence="7" id="KW-1185">Reference proteome</keyword>
<organism evidence="6 7">
    <name type="scientific">Amblyomma americanum</name>
    <name type="common">Lone star tick</name>
    <dbReference type="NCBI Taxonomy" id="6943"/>
    <lineage>
        <taxon>Eukaryota</taxon>
        <taxon>Metazoa</taxon>
        <taxon>Ecdysozoa</taxon>
        <taxon>Arthropoda</taxon>
        <taxon>Chelicerata</taxon>
        <taxon>Arachnida</taxon>
        <taxon>Acari</taxon>
        <taxon>Parasitiformes</taxon>
        <taxon>Ixodida</taxon>
        <taxon>Ixodoidea</taxon>
        <taxon>Ixodidae</taxon>
        <taxon>Amblyomminae</taxon>
        <taxon>Amblyomma</taxon>
    </lineage>
</organism>
<dbReference type="GO" id="GO:0016712">
    <property type="term" value="F:oxidoreductase activity, acting on paired donors, with incorporation or reduction of molecular oxygen, reduced flavin or flavoprotein as one donor, and incorporation of one atom of oxygen"/>
    <property type="evidence" value="ECO:0007669"/>
    <property type="project" value="TreeGrafter"/>
</dbReference>
<dbReference type="PRINTS" id="PR00463">
    <property type="entry name" value="EP450I"/>
</dbReference>
<keyword evidence="3" id="KW-0408">Iron</keyword>
<comment type="similarity">
    <text evidence="1">Belongs to the cytochrome P450 family.</text>
</comment>
<keyword evidence="2" id="KW-0479">Metal-binding</keyword>
<accession>A0AAQ4DQI1</accession>
<dbReference type="InterPro" id="IPR002401">
    <property type="entry name" value="Cyt_P450_E_grp-I"/>
</dbReference>
<dbReference type="InterPro" id="IPR001128">
    <property type="entry name" value="Cyt_P450"/>
</dbReference>
<keyword evidence="4" id="KW-0560">Oxidoreductase</keyword>
<evidence type="ECO:0000313" key="6">
    <source>
        <dbReference type="EMBL" id="KAK8764721.1"/>
    </source>
</evidence>
<name>A0AAQ4DQI1_AMBAM</name>
<evidence type="ECO:0000256" key="5">
    <source>
        <dbReference type="SAM" id="Phobius"/>
    </source>
</evidence>
<dbReference type="GO" id="GO:0006805">
    <property type="term" value="P:xenobiotic metabolic process"/>
    <property type="evidence" value="ECO:0007669"/>
    <property type="project" value="TreeGrafter"/>
</dbReference>
<comment type="caution">
    <text evidence="6">The sequence shown here is derived from an EMBL/GenBank/DDBJ whole genome shotgun (WGS) entry which is preliminary data.</text>
</comment>
<dbReference type="Gene3D" id="1.10.630.10">
    <property type="entry name" value="Cytochrome P450"/>
    <property type="match status" value="1"/>
</dbReference>
<keyword evidence="5" id="KW-1133">Transmembrane helix</keyword>
<sequence>MPSFAGLVAALLSAYWLPRHVGSGGFTAYAIGLGATVLGSVLLWWALHGRRQKREPPGPRGLPFLGSFDFNKPDFFHTKATEWVRKYGPVFRFKMAAVNVVVINDYDLIKETFSRPEILHRPTPWILKDTTAGLSVLGGREWKENRRFVTEAFVDLGYGKQPMWDRVQAEAQHLVDTIAKSQGAAFSPRDYLVRSACNNAAMFLLGRRLDLDDPRRKDMDDHLEGFLLGSAASPLDARPSWLKALERRLCPRSPRVLIEDLAKDLEGMSKREVERALQGDQTQRNRGVIDIYKGKLEALGDQTDDVFTEARLVGNTSDYLLGATAVVALFLHSHVLNFAARADSLQAQVQAEIDRVVGRERLPAWTDHVRMPLTMATIWEMYRWKACTPFGIPRGSV</sequence>